<gene>
    <name evidence="2" type="ordered locus">Thivi_2606</name>
</gene>
<evidence type="ECO:0008006" key="4">
    <source>
        <dbReference type="Google" id="ProtNLM"/>
    </source>
</evidence>
<dbReference type="RefSeq" id="WP_014778983.1">
    <property type="nucleotide sequence ID" value="NC_018012.1"/>
</dbReference>
<dbReference type="PROSITE" id="PS51257">
    <property type="entry name" value="PROKAR_LIPOPROTEIN"/>
    <property type="match status" value="1"/>
</dbReference>
<keyword evidence="1" id="KW-0732">Signal</keyword>
<dbReference type="KEGG" id="tvi:Thivi_2606"/>
<evidence type="ECO:0000256" key="1">
    <source>
        <dbReference type="SAM" id="SignalP"/>
    </source>
</evidence>
<proteinExistence type="predicted"/>
<evidence type="ECO:0000313" key="3">
    <source>
        <dbReference type="Proteomes" id="UP000006062"/>
    </source>
</evidence>
<dbReference type="AlphaFoldDB" id="I3YC22"/>
<dbReference type="EMBL" id="CP003154">
    <property type="protein sequence ID" value="AFL74540.1"/>
    <property type="molecule type" value="Genomic_DNA"/>
</dbReference>
<name>I3YC22_THIV6</name>
<reference evidence="2 3" key="1">
    <citation type="submission" date="2012-06" db="EMBL/GenBank/DDBJ databases">
        <title>Complete sequence of Thiocystis violascens DSM 198.</title>
        <authorList>
            <consortium name="US DOE Joint Genome Institute"/>
            <person name="Lucas S."/>
            <person name="Han J."/>
            <person name="Lapidus A."/>
            <person name="Cheng J.-F."/>
            <person name="Goodwin L."/>
            <person name="Pitluck S."/>
            <person name="Peters L."/>
            <person name="Ovchinnikova G."/>
            <person name="Teshima H."/>
            <person name="Detter J.C."/>
            <person name="Han C."/>
            <person name="Tapia R."/>
            <person name="Land M."/>
            <person name="Hauser L."/>
            <person name="Kyrpides N."/>
            <person name="Ivanova N."/>
            <person name="Pagani I."/>
            <person name="Vogl K."/>
            <person name="Liu Z."/>
            <person name="Frigaard N.-U."/>
            <person name="Bryant D."/>
            <person name="Woyke T."/>
        </authorList>
    </citation>
    <scope>NUCLEOTIDE SEQUENCE [LARGE SCALE GENOMIC DNA]</scope>
    <source>
        <strain evidence="3">ATCC 17096 / DSM 198 / 6111</strain>
    </source>
</reference>
<dbReference type="HOGENOM" id="CLU_1146454_0_0_6"/>
<feature type="signal peptide" evidence="1">
    <location>
        <begin position="1"/>
        <end position="25"/>
    </location>
</feature>
<feature type="chain" id="PRO_5003683103" description="Lipoprotein" evidence="1">
    <location>
        <begin position="26"/>
        <end position="238"/>
    </location>
</feature>
<sequence>MRLRLRHENKILLGRLALCVSVSLAGCATIESAGTVTTRHGQPFPLAGEGQRLLIEPGPMAIEIGERPPPLALFHSHITVKTRRGALTAKTYAGDFAADTLTVRGASRGLSADLAARWTDIPAGIERESTSRECSYAGWCVKAVDILRCPDASYEEGTKGFRKHRKAPDCHTVTKYRDGYYSDCPGRQRILTTYEKYRRQYQVDFLSAQPGVEPLGQYQGLSALRRRQIDEEALEPCH</sequence>
<dbReference type="eggNOG" id="ENOG502ZVQ2">
    <property type="taxonomic scope" value="Bacteria"/>
</dbReference>
<protein>
    <recommendedName>
        <fullName evidence="4">Lipoprotein</fullName>
    </recommendedName>
</protein>
<dbReference type="OrthoDB" id="9844721at2"/>
<evidence type="ECO:0000313" key="2">
    <source>
        <dbReference type="EMBL" id="AFL74540.1"/>
    </source>
</evidence>
<organism evidence="2 3">
    <name type="scientific">Thiocystis violascens (strain ATCC 17096 / DSM 198 / 6111)</name>
    <name type="common">Chromatium violascens</name>
    <dbReference type="NCBI Taxonomy" id="765911"/>
    <lineage>
        <taxon>Bacteria</taxon>
        <taxon>Pseudomonadati</taxon>
        <taxon>Pseudomonadota</taxon>
        <taxon>Gammaproteobacteria</taxon>
        <taxon>Chromatiales</taxon>
        <taxon>Chromatiaceae</taxon>
        <taxon>Thiocystis</taxon>
    </lineage>
</organism>
<dbReference type="Proteomes" id="UP000006062">
    <property type="component" value="Chromosome"/>
</dbReference>
<accession>I3YC22</accession>
<keyword evidence="3" id="KW-1185">Reference proteome</keyword>